<dbReference type="PANTHER" id="PTHR13964">
    <property type="entry name" value="RBP-RELATED"/>
    <property type="match status" value="1"/>
</dbReference>
<dbReference type="Pfam" id="PF01388">
    <property type="entry name" value="ARID"/>
    <property type="match status" value="1"/>
</dbReference>
<dbReference type="GeneID" id="70235165"/>
<dbReference type="EMBL" id="JAEUBE010000199">
    <property type="protein sequence ID" value="KAH3666749.1"/>
    <property type="molecule type" value="Genomic_DNA"/>
</dbReference>
<reference evidence="6" key="2">
    <citation type="submission" date="2021-01" db="EMBL/GenBank/DDBJ databases">
        <authorList>
            <person name="Schikora-Tamarit M.A."/>
        </authorList>
    </citation>
    <scope>NUCLEOTIDE SEQUENCE</scope>
    <source>
        <strain evidence="6">CBS6075</strain>
    </source>
</reference>
<dbReference type="Gene3D" id="1.10.150.60">
    <property type="entry name" value="ARID DNA-binding domain"/>
    <property type="match status" value="1"/>
</dbReference>
<dbReference type="InterPro" id="IPR036431">
    <property type="entry name" value="ARID_dom_sf"/>
</dbReference>
<feature type="region of interest" description="Disordered" evidence="4">
    <location>
        <begin position="240"/>
        <end position="324"/>
    </location>
</feature>
<organism evidence="6 7">
    <name type="scientific">Ogataea philodendri</name>
    <dbReference type="NCBI Taxonomy" id="1378263"/>
    <lineage>
        <taxon>Eukaryota</taxon>
        <taxon>Fungi</taxon>
        <taxon>Dikarya</taxon>
        <taxon>Ascomycota</taxon>
        <taxon>Saccharomycotina</taxon>
        <taxon>Pichiomycetes</taxon>
        <taxon>Pichiales</taxon>
        <taxon>Pichiaceae</taxon>
        <taxon>Ogataea</taxon>
    </lineage>
</organism>
<keyword evidence="1" id="KW-0805">Transcription regulation</keyword>
<dbReference type="OrthoDB" id="1938591at2759"/>
<dbReference type="InterPro" id="IPR051232">
    <property type="entry name" value="ARID/SWI1_ChromRemod"/>
</dbReference>
<dbReference type="GO" id="GO:0006357">
    <property type="term" value="P:regulation of transcription by RNA polymerase II"/>
    <property type="evidence" value="ECO:0007669"/>
    <property type="project" value="TreeGrafter"/>
</dbReference>
<sequence>MNNEFWNDQPADDDMAFLTFPDQPQPSRPVQQQTPMVPTPQGPPTQDSFFFNDDGGGSGSAPSFSPQMLENNPPVQLDQPKMTQPSIPAQSPFVASAPTPTPPPQQFQQPRQVNPQNNSPNAQNPQQRQLQIQFQQQQNFLRLLEEFMARNNTPLADKYPVIGGKKMNLFLIYAVMMKFGGFNNVLRTKKIIPVAAKFGVPPDNNQLLREFVQMYHRCLLPFEMFANTQDGMKELAARKQQLEQQFQKQAKPQVPSGQSYQTPPTFNNSTPASQPTPQMIEPQSRKISESSSLPQPTPPSVHEAHQATPPAPRPETSTTPDFLRNYVPHQRPIGKVGGYDLKAFSAFGEQIDNLKPVFLFVPELGRIDLNALTLSLTSHIDAEVNVALNVLLIVTSDPNLVIPLSECMGLLDALSILGSDIANALVSGDLKSPSATGKYEDAQPTYDKPNKIDEVFAKYKSKFDKGKDIQVVVDSFTSQQIHEDEEPLVSEHQQDLDTEMNSVFNSESKDQTPAPTQKFELPTYIELLESSKFEAEDLSFKLHRKTFLDRRVMLVEQLSTISLVLRNLSFVGSNQGASNNNLMASHPRLLDYIYGLIYSLGMSSDGFVFARKRVNLMKDILMILSNIAHIVELRSEREAYLILALCLSFGVQLEEEEKAAGLFVPKYDPAKGKFQSHAVDVIAKILCGSVQNRKNMGLVLSGSFSLNPNEKPSKDGELVVKTVGFLISSVPLHLLHEGIEPFNDKLPTCLQLLLSSVLVCETIEQSSFDTNIALRLLISPELIGCNLFKLAFIFAAIFAKTNYENKVMYIHISGKCMELVNILLKSAINYAIANNNKDELNALNSVSKLFPADESILGALMTPSLPPEISVQAVECVKLMVKLQEASAN</sequence>
<feature type="compositionally biased region" description="Polar residues" evidence="4">
    <location>
        <begin position="255"/>
        <end position="277"/>
    </location>
</feature>
<accession>A0A9P8P8R1</accession>
<feature type="region of interest" description="Disordered" evidence="4">
    <location>
        <begin position="1"/>
        <end position="130"/>
    </location>
</feature>
<dbReference type="PANTHER" id="PTHR13964:SF27">
    <property type="entry name" value="HAT-TRICK, ISOFORM D"/>
    <property type="match status" value="1"/>
</dbReference>
<feature type="compositionally biased region" description="Low complexity" evidence="4">
    <location>
        <begin position="106"/>
        <end position="130"/>
    </location>
</feature>
<keyword evidence="3" id="KW-0539">Nucleus</keyword>
<keyword evidence="2" id="KW-0804">Transcription</keyword>
<evidence type="ECO:0000256" key="4">
    <source>
        <dbReference type="SAM" id="MobiDB-lite"/>
    </source>
</evidence>
<dbReference type="SMART" id="SM01014">
    <property type="entry name" value="ARID"/>
    <property type="match status" value="1"/>
</dbReference>
<dbReference type="GO" id="GO:0005634">
    <property type="term" value="C:nucleus"/>
    <property type="evidence" value="ECO:0007669"/>
    <property type="project" value="TreeGrafter"/>
</dbReference>
<dbReference type="InterPro" id="IPR001606">
    <property type="entry name" value="ARID_dom"/>
</dbReference>
<dbReference type="CDD" id="cd16871">
    <property type="entry name" value="ARID_Swi1p-like"/>
    <property type="match status" value="1"/>
</dbReference>
<feature type="domain" description="ARID" evidence="5">
    <location>
        <begin position="134"/>
        <end position="227"/>
    </location>
</feature>
<name>A0A9P8P8R1_9ASCO</name>
<dbReference type="SMART" id="SM00501">
    <property type="entry name" value="BRIGHT"/>
    <property type="match status" value="1"/>
</dbReference>
<dbReference type="GO" id="GO:0000976">
    <property type="term" value="F:transcription cis-regulatory region binding"/>
    <property type="evidence" value="ECO:0007669"/>
    <property type="project" value="TreeGrafter"/>
</dbReference>
<evidence type="ECO:0000259" key="5">
    <source>
        <dbReference type="PROSITE" id="PS51011"/>
    </source>
</evidence>
<evidence type="ECO:0000256" key="2">
    <source>
        <dbReference type="ARBA" id="ARBA00023163"/>
    </source>
</evidence>
<comment type="caution">
    <text evidence="6">The sequence shown here is derived from an EMBL/GenBank/DDBJ whole genome shotgun (WGS) entry which is preliminary data.</text>
</comment>
<dbReference type="PROSITE" id="PS51011">
    <property type="entry name" value="ARID"/>
    <property type="match status" value="1"/>
</dbReference>
<reference evidence="6" key="1">
    <citation type="journal article" date="2021" name="Open Biol.">
        <title>Shared evolutionary footprints suggest mitochondrial oxidative damage underlies multiple complex I losses in fungi.</title>
        <authorList>
            <person name="Schikora-Tamarit M.A."/>
            <person name="Marcet-Houben M."/>
            <person name="Nosek J."/>
            <person name="Gabaldon T."/>
        </authorList>
    </citation>
    <scope>NUCLEOTIDE SEQUENCE</scope>
    <source>
        <strain evidence="6">CBS6075</strain>
    </source>
</reference>
<keyword evidence="7" id="KW-1185">Reference proteome</keyword>
<gene>
    <name evidence="6" type="ORF">OGAPHI_003198</name>
</gene>
<dbReference type="SUPFAM" id="SSF46774">
    <property type="entry name" value="ARID-like"/>
    <property type="match status" value="1"/>
</dbReference>
<dbReference type="AlphaFoldDB" id="A0A9P8P8R1"/>
<evidence type="ECO:0000256" key="3">
    <source>
        <dbReference type="ARBA" id="ARBA00023242"/>
    </source>
</evidence>
<dbReference type="RefSeq" id="XP_046061705.1">
    <property type="nucleotide sequence ID" value="XM_046204152.1"/>
</dbReference>
<feature type="compositionally biased region" description="Low complexity" evidence="4">
    <location>
        <begin position="242"/>
        <end position="253"/>
    </location>
</feature>
<protein>
    <recommendedName>
        <fullName evidence="5">ARID domain-containing protein</fullName>
    </recommendedName>
</protein>
<evidence type="ECO:0000313" key="6">
    <source>
        <dbReference type="EMBL" id="KAH3666749.1"/>
    </source>
</evidence>
<evidence type="ECO:0000313" key="7">
    <source>
        <dbReference type="Proteomes" id="UP000769157"/>
    </source>
</evidence>
<proteinExistence type="predicted"/>
<evidence type="ECO:0000256" key="1">
    <source>
        <dbReference type="ARBA" id="ARBA00023015"/>
    </source>
</evidence>
<feature type="compositionally biased region" description="Low complexity" evidence="4">
    <location>
        <begin position="44"/>
        <end position="53"/>
    </location>
</feature>
<dbReference type="Proteomes" id="UP000769157">
    <property type="component" value="Unassembled WGS sequence"/>
</dbReference>